<evidence type="ECO:0000313" key="4">
    <source>
        <dbReference type="Proteomes" id="UP000706039"/>
    </source>
</evidence>
<evidence type="ECO:0000313" key="3">
    <source>
        <dbReference type="EMBL" id="MBY8821882.1"/>
    </source>
</evidence>
<accession>A0ABS7PN54</accession>
<comment type="caution">
    <text evidence="3">The sequence shown here is derived from an EMBL/GenBank/DDBJ whole genome shotgun (WGS) entry which is preliminary data.</text>
</comment>
<dbReference type="EMBL" id="JAINVV010000003">
    <property type="protein sequence ID" value="MBY8821882.1"/>
    <property type="molecule type" value="Genomic_DNA"/>
</dbReference>
<keyword evidence="1" id="KW-0812">Transmembrane</keyword>
<name>A0ABS7PN54_9SPHN</name>
<evidence type="ECO:0000256" key="2">
    <source>
        <dbReference type="SAM" id="SignalP"/>
    </source>
</evidence>
<proteinExistence type="predicted"/>
<reference evidence="3 4" key="1">
    <citation type="submission" date="2021-08" db="EMBL/GenBank/DDBJ databases">
        <authorList>
            <person name="Tuo L."/>
        </authorList>
    </citation>
    <scope>NUCLEOTIDE SEQUENCE [LARGE SCALE GENOMIC DNA]</scope>
    <source>
        <strain evidence="3 4">JCM 31229</strain>
    </source>
</reference>
<feature type="transmembrane region" description="Helical" evidence="1">
    <location>
        <begin position="240"/>
        <end position="260"/>
    </location>
</feature>
<keyword evidence="2" id="KW-0732">Signal</keyword>
<feature type="transmembrane region" description="Helical" evidence="1">
    <location>
        <begin position="200"/>
        <end position="220"/>
    </location>
</feature>
<dbReference type="Proteomes" id="UP000706039">
    <property type="component" value="Unassembled WGS sequence"/>
</dbReference>
<keyword evidence="1" id="KW-0472">Membrane</keyword>
<evidence type="ECO:0000256" key="1">
    <source>
        <dbReference type="SAM" id="Phobius"/>
    </source>
</evidence>
<feature type="transmembrane region" description="Helical" evidence="1">
    <location>
        <begin position="167"/>
        <end position="188"/>
    </location>
</feature>
<organism evidence="3 4">
    <name type="scientific">Sphingomonas colocasiae</name>
    <dbReference type="NCBI Taxonomy" id="1848973"/>
    <lineage>
        <taxon>Bacteria</taxon>
        <taxon>Pseudomonadati</taxon>
        <taxon>Pseudomonadota</taxon>
        <taxon>Alphaproteobacteria</taxon>
        <taxon>Sphingomonadales</taxon>
        <taxon>Sphingomonadaceae</taxon>
        <taxon>Sphingomonas</taxon>
    </lineage>
</organism>
<gene>
    <name evidence="3" type="ORF">K7G82_06240</name>
</gene>
<feature type="chain" id="PRO_5046308518" evidence="2">
    <location>
        <begin position="28"/>
        <end position="277"/>
    </location>
</feature>
<sequence length="277" mass="29791">MDRGTARPSTASIMAWLALLIAPMTLAACSQQQMLDTLSSPEDRALAQAAIRDVAAGDQAALARKLPPGAAREVAAAMPRMRAELPDTRTPGMRLVDASFVSTVATGSIPIRRAFLAYEVTGANARALARIEIVRTKELATIANLHVMRIDRPVAELNAFTLSGKSFTHYALLLLAIAAVAVTVAALVRIWRGRVVRRRWLATLGCLAGIGRVSIDWTTGQIFAQPLYVQIFSASAIKQGALGAWIISVSIPAVAIYILIRRKRPHDGKPVDRVLSP</sequence>
<dbReference type="PROSITE" id="PS51257">
    <property type="entry name" value="PROKAR_LIPOPROTEIN"/>
    <property type="match status" value="1"/>
</dbReference>
<keyword evidence="1" id="KW-1133">Transmembrane helix</keyword>
<feature type="signal peptide" evidence="2">
    <location>
        <begin position="1"/>
        <end position="27"/>
    </location>
</feature>
<protein>
    <submittedName>
        <fullName evidence="3">Uncharacterized protein</fullName>
    </submittedName>
</protein>
<keyword evidence="4" id="KW-1185">Reference proteome</keyword>
<dbReference type="RefSeq" id="WP_222988959.1">
    <property type="nucleotide sequence ID" value="NZ_JAINVV010000003.1"/>
</dbReference>